<evidence type="ECO:0000256" key="4">
    <source>
        <dbReference type="ARBA" id="ARBA00022722"/>
    </source>
</evidence>
<feature type="region of interest" description="Disordered" evidence="8">
    <location>
        <begin position="358"/>
        <end position="386"/>
    </location>
</feature>
<dbReference type="InterPro" id="IPR027806">
    <property type="entry name" value="HARBI1_dom"/>
</dbReference>
<evidence type="ECO:0008006" key="13">
    <source>
        <dbReference type="Google" id="ProtNLM"/>
    </source>
</evidence>
<keyword evidence="5" id="KW-0479">Metal-binding</keyword>
<evidence type="ECO:0000256" key="6">
    <source>
        <dbReference type="ARBA" id="ARBA00022801"/>
    </source>
</evidence>
<dbReference type="Pfam" id="PF26138">
    <property type="entry name" value="DUF8040"/>
    <property type="match status" value="1"/>
</dbReference>
<evidence type="ECO:0000256" key="1">
    <source>
        <dbReference type="ARBA" id="ARBA00001968"/>
    </source>
</evidence>
<sequence>MARITTRLLVKKYSQLSKKEMCHKNILKASLLVSTGAAAMISMAAALNPPRTPVRTSALTGRQWVLEILDCPVRVMEQLGMARHVFFKLLKQLQQSHGLSDSRYVSAMEKLAIFLHFARTGSSSRMLQERFQRSGETISRYIRQITKMLVGSFYKKYVNLPSMDMVPPQIRDDPKLFPYFENCRGAIDGSHFNSWVHQEAVIRNRNRKGYVSQNVLAICDWNLRFTYILSGWEGSAADSRIFEYARKQDLSLPSGYYFLADAGFPLCDMLLTPYRGVRYHLKEWAQGNQKPQNKEELFNLRHASGRNVIERIFGVYKREFGVFKTAPEYPMDTQAMLVPALCTVHNFIGIYDKDSQHSMDRSRARGNPATQMDEEARSNRGAQAAEEPVFLAITSEEKQRASERRDRIAERMWNDYLAEIERRGTLHT</sequence>
<accession>A0A8H4QTV8</accession>
<dbReference type="InterPro" id="IPR045249">
    <property type="entry name" value="HARBI1-like"/>
</dbReference>
<feature type="domain" description="DUF8040" evidence="10">
    <location>
        <begin position="56"/>
        <end position="149"/>
    </location>
</feature>
<evidence type="ECO:0000256" key="8">
    <source>
        <dbReference type="SAM" id="MobiDB-lite"/>
    </source>
</evidence>
<dbReference type="PANTHER" id="PTHR22930">
    <property type="match status" value="1"/>
</dbReference>
<dbReference type="PANTHER" id="PTHR22930:SF221">
    <property type="entry name" value="NUCLEASE HARBI1"/>
    <property type="match status" value="1"/>
</dbReference>
<reference evidence="11 12" key="1">
    <citation type="submission" date="2019-12" db="EMBL/GenBank/DDBJ databases">
        <authorList>
            <person name="Floudas D."/>
            <person name="Bentzer J."/>
            <person name="Ahren D."/>
            <person name="Johansson T."/>
            <person name="Persson P."/>
            <person name="Tunlid A."/>
        </authorList>
    </citation>
    <scope>NUCLEOTIDE SEQUENCE [LARGE SCALE GENOMIC DNA]</scope>
    <source>
        <strain evidence="11 12">CBS 102.39</strain>
    </source>
</reference>
<name>A0A8H4QTV8_9AGAR</name>
<dbReference type="GO" id="GO:0046872">
    <property type="term" value="F:metal ion binding"/>
    <property type="evidence" value="ECO:0007669"/>
    <property type="project" value="UniProtKB-KW"/>
</dbReference>
<dbReference type="AlphaFoldDB" id="A0A8H4QTV8"/>
<evidence type="ECO:0000259" key="10">
    <source>
        <dbReference type="Pfam" id="PF26138"/>
    </source>
</evidence>
<dbReference type="InterPro" id="IPR058353">
    <property type="entry name" value="DUF8040"/>
</dbReference>
<gene>
    <name evidence="11" type="ORF">D9613_006438</name>
</gene>
<comment type="cofactor">
    <cofactor evidence="1">
        <name>a divalent metal cation</name>
        <dbReference type="ChEBI" id="CHEBI:60240"/>
    </cofactor>
</comment>
<comment type="caution">
    <text evidence="11">The sequence shown here is derived from an EMBL/GenBank/DDBJ whole genome shotgun (WGS) entry which is preliminary data.</text>
</comment>
<dbReference type="GO" id="GO:0004518">
    <property type="term" value="F:nuclease activity"/>
    <property type="evidence" value="ECO:0007669"/>
    <property type="project" value="UniProtKB-KW"/>
</dbReference>
<keyword evidence="4" id="KW-0540">Nuclease</keyword>
<evidence type="ECO:0000313" key="12">
    <source>
        <dbReference type="Proteomes" id="UP000521872"/>
    </source>
</evidence>
<keyword evidence="12" id="KW-1185">Reference proteome</keyword>
<organism evidence="11 12">
    <name type="scientific">Agrocybe pediades</name>
    <dbReference type="NCBI Taxonomy" id="84607"/>
    <lineage>
        <taxon>Eukaryota</taxon>
        <taxon>Fungi</taxon>
        <taxon>Dikarya</taxon>
        <taxon>Basidiomycota</taxon>
        <taxon>Agaricomycotina</taxon>
        <taxon>Agaricomycetes</taxon>
        <taxon>Agaricomycetidae</taxon>
        <taxon>Agaricales</taxon>
        <taxon>Agaricineae</taxon>
        <taxon>Strophariaceae</taxon>
        <taxon>Agrocybe</taxon>
    </lineage>
</organism>
<dbReference type="GO" id="GO:0005634">
    <property type="term" value="C:nucleus"/>
    <property type="evidence" value="ECO:0007669"/>
    <property type="project" value="UniProtKB-SubCell"/>
</dbReference>
<dbReference type="Proteomes" id="UP000521872">
    <property type="component" value="Unassembled WGS sequence"/>
</dbReference>
<keyword evidence="7" id="KW-0539">Nucleus</keyword>
<evidence type="ECO:0000259" key="9">
    <source>
        <dbReference type="Pfam" id="PF13359"/>
    </source>
</evidence>
<keyword evidence="6" id="KW-0378">Hydrolase</keyword>
<evidence type="ECO:0000313" key="11">
    <source>
        <dbReference type="EMBL" id="KAF4617345.1"/>
    </source>
</evidence>
<protein>
    <recommendedName>
        <fullName evidence="13">DDE Tnp4 domain-containing protein</fullName>
    </recommendedName>
</protein>
<dbReference type="EMBL" id="JAACJL010000030">
    <property type="protein sequence ID" value="KAF4617345.1"/>
    <property type="molecule type" value="Genomic_DNA"/>
</dbReference>
<proteinExistence type="inferred from homology"/>
<evidence type="ECO:0000256" key="3">
    <source>
        <dbReference type="ARBA" id="ARBA00006958"/>
    </source>
</evidence>
<evidence type="ECO:0000256" key="7">
    <source>
        <dbReference type="ARBA" id="ARBA00023242"/>
    </source>
</evidence>
<feature type="domain" description="DDE Tnp4" evidence="9">
    <location>
        <begin position="206"/>
        <end position="346"/>
    </location>
</feature>
<comment type="subcellular location">
    <subcellularLocation>
        <location evidence="2">Nucleus</location>
    </subcellularLocation>
</comment>
<evidence type="ECO:0000256" key="2">
    <source>
        <dbReference type="ARBA" id="ARBA00004123"/>
    </source>
</evidence>
<dbReference type="Pfam" id="PF13359">
    <property type="entry name" value="DDE_Tnp_4"/>
    <property type="match status" value="1"/>
</dbReference>
<evidence type="ECO:0000256" key="5">
    <source>
        <dbReference type="ARBA" id="ARBA00022723"/>
    </source>
</evidence>
<comment type="similarity">
    <text evidence="3">Belongs to the HARBI1 family.</text>
</comment>
<dbReference type="GO" id="GO:0016787">
    <property type="term" value="F:hydrolase activity"/>
    <property type="evidence" value="ECO:0007669"/>
    <property type="project" value="UniProtKB-KW"/>
</dbReference>